<gene>
    <name evidence="11" type="primary">folD</name>
    <name evidence="14" type="ORF">VXJ25_04065</name>
</gene>
<keyword evidence="15" id="KW-1185">Reference proteome</keyword>
<dbReference type="Proteomes" id="UP001332931">
    <property type="component" value="Unassembled WGS sequence"/>
</dbReference>
<comment type="caution">
    <text evidence="14">The sequence shown here is derived from an EMBL/GenBank/DDBJ whole genome shotgun (WGS) entry which is preliminary data.</text>
</comment>
<reference evidence="14 15" key="1">
    <citation type="submission" date="2024-01" db="EMBL/GenBank/DDBJ databases">
        <title>Description of Olsenella sp. nov., isolated from pig feces.</title>
        <authorList>
            <person name="Chang Y.-H."/>
        </authorList>
    </citation>
    <scope>NUCLEOTIDE SEQUENCE [LARGE SCALE GENOMIC DNA]</scope>
    <source>
        <strain evidence="14 15">YH-ols2223</strain>
    </source>
</reference>
<feature type="domain" description="Tetrahydrofolate dehydrogenase/cyclohydrolase NAD(P)-binding" evidence="13">
    <location>
        <begin position="139"/>
        <end position="282"/>
    </location>
</feature>
<feature type="domain" description="Tetrahydrofolate dehydrogenase/cyclohydrolase catalytic" evidence="12">
    <location>
        <begin position="6"/>
        <end position="119"/>
    </location>
</feature>
<evidence type="ECO:0000256" key="11">
    <source>
        <dbReference type="HAMAP-Rule" id="MF_01576"/>
    </source>
</evidence>
<keyword evidence="2 11" id="KW-0554">One-carbon metabolism</keyword>
<dbReference type="EC" id="3.5.4.9" evidence="11"/>
<dbReference type="Pfam" id="PF00763">
    <property type="entry name" value="THF_DHG_CYH"/>
    <property type="match status" value="1"/>
</dbReference>
<dbReference type="EMBL" id="JAZGJQ010000003">
    <property type="protein sequence ID" value="MEE6147169.1"/>
    <property type="molecule type" value="Genomic_DNA"/>
</dbReference>
<dbReference type="EC" id="1.5.1.5" evidence="11"/>
<comment type="function">
    <text evidence="11">Catalyzes the oxidation of 5,10-methylenetetrahydrofolate to 5,10-methenyltetrahydrofolate and then the hydrolysis of 5,10-methenyltetrahydrofolate to 10-formyltetrahydrofolate.</text>
</comment>
<evidence type="ECO:0000256" key="8">
    <source>
        <dbReference type="ARBA" id="ARBA00023102"/>
    </source>
</evidence>
<keyword evidence="8 11" id="KW-0368">Histidine biosynthesis</keyword>
<feature type="binding site" evidence="11">
    <location>
        <position position="231"/>
    </location>
    <ligand>
        <name>NADP(+)</name>
        <dbReference type="ChEBI" id="CHEBI:58349"/>
    </ligand>
</feature>
<evidence type="ECO:0000259" key="13">
    <source>
        <dbReference type="Pfam" id="PF02882"/>
    </source>
</evidence>
<dbReference type="CDD" id="cd01080">
    <property type="entry name" value="NAD_bind_m-THF_DH_Cyclohyd"/>
    <property type="match status" value="1"/>
</dbReference>
<keyword evidence="6 11" id="KW-0521">NADP</keyword>
<evidence type="ECO:0000256" key="3">
    <source>
        <dbReference type="ARBA" id="ARBA00022605"/>
    </source>
</evidence>
<dbReference type="Gene3D" id="3.40.50.10860">
    <property type="entry name" value="Leucine Dehydrogenase, chain A, domain 1"/>
    <property type="match status" value="1"/>
</dbReference>
<comment type="caution">
    <text evidence="11">Lacks conserved residue(s) required for the propagation of feature annotation.</text>
</comment>
<dbReference type="PANTHER" id="PTHR48099">
    <property type="entry name" value="C-1-TETRAHYDROFOLATE SYNTHASE, CYTOPLASMIC-RELATED"/>
    <property type="match status" value="1"/>
</dbReference>
<dbReference type="InterPro" id="IPR000672">
    <property type="entry name" value="THF_DH/CycHdrlase"/>
</dbReference>
<dbReference type="Gene3D" id="3.40.50.720">
    <property type="entry name" value="NAD(P)-binding Rossmann-like Domain"/>
    <property type="match status" value="1"/>
</dbReference>
<evidence type="ECO:0000259" key="12">
    <source>
        <dbReference type="Pfam" id="PF00763"/>
    </source>
</evidence>
<feature type="binding site" evidence="11">
    <location>
        <begin position="165"/>
        <end position="167"/>
    </location>
    <ligand>
        <name>NADP(+)</name>
        <dbReference type="ChEBI" id="CHEBI:58349"/>
    </ligand>
</feature>
<comment type="catalytic activity">
    <reaction evidence="11">
        <text>(6R)-5,10-methylene-5,6,7,8-tetrahydrofolate + NADP(+) = (6R)-5,10-methenyltetrahydrofolate + NADPH</text>
        <dbReference type="Rhea" id="RHEA:22812"/>
        <dbReference type="ChEBI" id="CHEBI:15636"/>
        <dbReference type="ChEBI" id="CHEBI:57455"/>
        <dbReference type="ChEBI" id="CHEBI:57783"/>
        <dbReference type="ChEBI" id="CHEBI:58349"/>
        <dbReference type="EC" id="1.5.1.5"/>
    </reaction>
</comment>
<sequence>MARLMRGAPVAKALVEEVAGRASALASAGVVPKLAVVRVGAREADLSYERGIEKRCAACGIELEHVLLGDRCTSAELVSAIERVGEDATVHGCLLMRPLPEGLDEAAACAAIAPEKDVDCATAASLLGVFEGRAVGFPPCTAEAVMQVLRHYGVALAGADACVVGRSLVIGRPVSMMLMGADATVTTCHSRTRDLAAHCRAADVVVVAAGHAGIFDASCAAPGQVVVDVGINWDEEAGRLVGDVDFGAVEPVVGAITPVPGGVGAVTTACLAMHVVEAAERSVGR</sequence>
<keyword evidence="4 11" id="KW-0658">Purine biosynthesis</keyword>
<dbReference type="Pfam" id="PF02882">
    <property type="entry name" value="THF_DHG_CYH_C"/>
    <property type="match status" value="1"/>
</dbReference>
<evidence type="ECO:0000256" key="7">
    <source>
        <dbReference type="ARBA" id="ARBA00023002"/>
    </source>
</evidence>
<dbReference type="SUPFAM" id="SSF53223">
    <property type="entry name" value="Aminoacid dehydrogenase-like, N-terminal domain"/>
    <property type="match status" value="1"/>
</dbReference>
<keyword evidence="10 11" id="KW-0511">Multifunctional enzyme</keyword>
<dbReference type="SUPFAM" id="SSF51735">
    <property type="entry name" value="NAD(P)-binding Rossmann-fold domains"/>
    <property type="match status" value="1"/>
</dbReference>
<evidence type="ECO:0000256" key="9">
    <source>
        <dbReference type="ARBA" id="ARBA00023167"/>
    </source>
</evidence>
<dbReference type="PANTHER" id="PTHR48099:SF5">
    <property type="entry name" value="C-1-TETRAHYDROFOLATE SYNTHASE, CYTOPLASMIC"/>
    <property type="match status" value="1"/>
</dbReference>
<keyword evidence="7 11" id="KW-0560">Oxidoreductase</keyword>
<evidence type="ECO:0000256" key="10">
    <source>
        <dbReference type="ARBA" id="ARBA00023268"/>
    </source>
</evidence>
<comment type="catalytic activity">
    <reaction evidence="11">
        <text>(6R)-5,10-methenyltetrahydrofolate + H2O = (6R)-10-formyltetrahydrofolate + H(+)</text>
        <dbReference type="Rhea" id="RHEA:23700"/>
        <dbReference type="ChEBI" id="CHEBI:15377"/>
        <dbReference type="ChEBI" id="CHEBI:15378"/>
        <dbReference type="ChEBI" id="CHEBI:57455"/>
        <dbReference type="ChEBI" id="CHEBI:195366"/>
        <dbReference type="EC" id="3.5.4.9"/>
    </reaction>
</comment>
<evidence type="ECO:0000256" key="6">
    <source>
        <dbReference type="ARBA" id="ARBA00022857"/>
    </source>
</evidence>
<evidence type="ECO:0000313" key="15">
    <source>
        <dbReference type="Proteomes" id="UP001332931"/>
    </source>
</evidence>
<evidence type="ECO:0000313" key="14">
    <source>
        <dbReference type="EMBL" id="MEE6147169.1"/>
    </source>
</evidence>
<dbReference type="PRINTS" id="PR00085">
    <property type="entry name" value="THFDHDRGNASE"/>
</dbReference>
<evidence type="ECO:0000256" key="4">
    <source>
        <dbReference type="ARBA" id="ARBA00022755"/>
    </source>
</evidence>
<keyword evidence="9 11" id="KW-0486">Methionine biosynthesis</keyword>
<dbReference type="HAMAP" id="MF_01576">
    <property type="entry name" value="THF_DHG_CYH"/>
    <property type="match status" value="1"/>
</dbReference>
<keyword evidence="3 11" id="KW-0028">Amino-acid biosynthesis</keyword>
<accession>A0ABU7R986</accession>
<keyword evidence="5 11" id="KW-0378">Hydrolase</keyword>
<comment type="subunit">
    <text evidence="11">Homodimer.</text>
</comment>
<evidence type="ECO:0000256" key="1">
    <source>
        <dbReference type="ARBA" id="ARBA00004777"/>
    </source>
</evidence>
<comment type="pathway">
    <text evidence="1 11">One-carbon metabolism; tetrahydrofolate interconversion.</text>
</comment>
<dbReference type="RefSeq" id="WP_330957935.1">
    <property type="nucleotide sequence ID" value="NZ_JAZGJQ010000003.1"/>
</dbReference>
<comment type="similarity">
    <text evidence="11">Belongs to the tetrahydrofolate dehydrogenase/cyclohydrolase family.</text>
</comment>
<protein>
    <recommendedName>
        <fullName evidence="11">Bifunctional protein FolD</fullName>
    </recommendedName>
    <domain>
        <recommendedName>
            <fullName evidence="11">Methylenetetrahydrofolate dehydrogenase</fullName>
            <ecNumber evidence="11">1.5.1.5</ecNumber>
        </recommendedName>
    </domain>
    <domain>
        <recommendedName>
            <fullName evidence="11">Methenyltetrahydrofolate cyclohydrolase</fullName>
            <ecNumber evidence="11">3.5.4.9</ecNumber>
        </recommendedName>
    </domain>
</protein>
<dbReference type="InterPro" id="IPR036291">
    <property type="entry name" value="NAD(P)-bd_dom_sf"/>
</dbReference>
<name>A0ABU7R986_9ACTN</name>
<organism evidence="14 15">
    <name type="scientific">Olsenella absiana</name>
    <dbReference type="NCBI Taxonomy" id="3115222"/>
    <lineage>
        <taxon>Bacteria</taxon>
        <taxon>Bacillati</taxon>
        <taxon>Actinomycetota</taxon>
        <taxon>Coriobacteriia</taxon>
        <taxon>Coriobacteriales</taxon>
        <taxon>Atopobiaceae</taxon>
        <taxon>Olsenella</taxon>
    </lineage>
</organism>
<proteinExistence type="inferred from homology"/>
<dbReference type="InterPro" id="IPR020631">
    <property type="entry name" value="THF_DH/CycHdrlase_NAD-bd_dom"/>
</dbReference>
<dbReference type="InterPro" id="IPR020630">
    <property type="entry name" value="THF_DH/CycHdrlase_cat_dom"/>
</dbReference>
<evidence type="ECO:0000256" key="2">
    <source>
        <dbReference type="ARBA" id="ARBA00022563"/>
    </source>
</evidence>
<dbReference type="InterPro" id="IPR046346">
    <property type="entry name" value="Aminoacid_DH-like_N_sf"/>
</dbReference>
<evidence type="ECO:0000256" key="5">
    <source>
        <dbReference type="ARBA" id="ARBA00022801"/>
    </source>
</evidence>